<feature type="region of interest" description="Disordered" evidence="1">
    <location>
        <begin position="1"/>
        <end position="27"/>
    </location>
</feature>
<gene>
    <name evidence="4" type="ORF">TRFO_42407</name>
</gene>
<dbReference type="PANTHER" id="PTHR45614">
    <property type="entry name" value="MYB PROTEIN-RELATED"/>
    <property type="match status" value="1"/>
</dbReference>
<keyword evidence="5" id="KW-1185">Reference proteome</keyword>
<reference evidence="4" key="1">
    <citation type="submission" date="2016-10" db="EMBL/GenBank/DDBJ databases">
        <authorList>
            <person name="Benchimol M."/>
            <person name="Almeida L.G."/>
            <person name="Vasconcelos A.T."/>
            <person name="Perreira-Neves A."/>
            <person name="Rosa I.A."/>
            <person name="Tasca T."/>
            <person name="Bogo M.R."/>
            <person name="de Souza W."/>
        </authorList>
    </citation>
    <scope>NUCLEOTIDE SEQUENCE [LARGE SCALE GENOMIC DNA]</scope>
    <source>
        <strain evidence="4">K</strain>
    </source>
</reference>
<evidence type="ECO:0000256" key="1">
    <source>
        <dbReference type="SAM" id="MobiDB-lite"/>
    </source>
</evidence>
<dbReference type="GO" id="GO:0000978">
    <property type="term" value="F:RNA polymerase II cis-regulatory region sequence-specific DNA binding"/>
    <property type="evidence" value="ECO:0007669"/>
    <property type="project" value="TreeGrafter"/>
</dbReference>
<accession>A0A1J4KWW3</accession>
<dbReference type="InterPro" id="IPR017930">
    <property type="entry name" value="Myb_dom"/>
</dbReference>
<evidence type="ECO:0000313" key="4">
    <source>
        <dbReference type="EMBL" id="OHT15658.1"/>
    </source>
</evidence>
<proteinExistence type="predicted"/>
<dbReference type="SMART" id="SM00717">
    <property type="entry name" value="SANT"/>
    <property type="match status" value="2"/>
</dbReference>
<dbReference type="GO" id="GO:0000981">
    <property type="term" value="F:DNA-binding transcription factor activity, RNA polymerase II-specific"/>
    <property type="evidence" value="ECO:0007669"/>
    <property type="project" value="TreeGrafter"/>
</dbReference>
<dbReference type="InterPro" id="IPR009057">
    <property type="entry name" value="Homeodomain-like_sf"/>
</dbReference>
<dbReference type="CDD" id="cd00167">
    <property type="entry name" value="SANT"/>
    <property type="match status" value="2"/>
</dbReference>
<name>A0A1J4KWW3_9EUKA</name>
<organism evidence="4 5">
    <name type="scientific">Tritrichomonas foetus</name>
    <dbReference type="NCBI Taxonomy" id="1144522"/>
    <lineage>
        <taxon>Eukaryota</taxon>
        <taxon>Metamonada</taxon>
        <taxon>Parabasalia</taxon>
        <taxon>Tritrichomonadida</taxon>
        <taxon>Tritrichomonadidae</taxon>
        <taxon>Tritrichomonas</taxon>
    </lineage>
</organism>
<dbReference type="EMBL" id="MLAK01000203">
    <property type="protein sequence ID" value="OHT15658.1"/>
    <property type="molecule type" value="Genomic_DNA"/>
</dbReference>
<dbReference type="GO" id="GO:0005634">
    <property type="term" value="C:nucleus"/>
    <property type="evidence" value="ECO:0007669"/>
    <property type="project" value="TreeGrafter"/>
</dbReference>
<sequence>MTTNQPTGGHQPKREQKPHPKSKFTSEEDAKLKQLVNQFGVNSWNQISQNMVHRNPRQCKERWFNYLSPMIRKTPWSTEEDELLERKVNEIGPKWVKIAKFFPMRTDIHIKNRWLVLSRKKTREALQNRLTNIIYTDDADSSSKTKQLSKEVPNINNNNNTITTTTSNNNSITNNININNISTNINQILDPISIVCKPRNIISPHPLSSTPKPTVTPLPSIHQLPDIPFFPSSQLPTKTFLTTLDSPQLLAPLLPPTSKEKQEKK</sequence>
<dbReference type="OrthoDB" id="2143914at2759"/>
<dbReference type="SUPFAM" id="SSF46689">
    <property type="entry name" value="Homeodomain-like"/>
    <property type="match status" value="1"/>
</dbReference>
<dbReference type="VEuPathDB" id="TrichDB:TRFO_42407"/>
<dbReference type="AlphaFoldDB" id="A0A1J4KWW3"/>
<dbReference type="InterPro" id="IPR050560">
    <property type="entry name" value="MYB_TF"/>
</dbReference>
<dbReference type="Proteomes" id="UP000179807">
    <property type="component" value="Unassembled WGS sequence"/>
</dbReference>
<dbReference type="InterPro" id="IPR001005">
    <property type="entry name" value="SANT/Myb"/>
</dbReference>
<dbReference type="Gene3D" id="1.10.10.60">
    <property type="entry name" value="Homeodomain-like"/>
    <property type="match status" value="2"/>
</dbReference>
<feature type="compositionally biased region" description="Basic and acidic residues" evidence="1">
    <location>
        <begin position="12"/>
        <end position="27"/>
    </location>
</feature>
<feature type="domain" description="HTH myb-type" evidence="3">
    <location>
        <begin position="16"/>
        <end position="71"/>
    </location>
</feature>
<evidence type="ECO:0000259" key="2">
    <source>
        <dbReference type="PROSITE" id="PS50090"/>
    </source>
</evidence>
<dbReference type="GeneID" id="94848995"/>
<evidence type="ECO:0000259" key="3">
    <source>
        <dbReference type="PROSITE" id="PS51294"/>
    </source>
</evidence>
<comment type="caution">
    <text evidence="4">The sequence shown here is derived from an EMBL/GenBank/DDBJ whole genome shotgun (WGS) entry which is preliminary data.</text>
</comment>
<feature type="domain" description="Myb-like" evidence="2">
    <location>
        <begin position="16"/>
        <end position="67"/>
    </location>
</feature>
<dbReference type="Pfam" id="PF13921">
    <property type="entry name" value="Myb_DNA-bind_6"/>
    <property type="match status" value="1"/>
</dbReference>
<evidence type="ECO:0000313" key="5">
    <source>
        <dbReference type="Proteomes" id="UP000179807"/>
    </source>
</evidence>
<dbReference type="PANTHER" id="PTHR45614:SF253">
    <property type="entry name" value="CHROMOSOME UNDETERMINED SCAFFOLD_38, WHOLE GENOME SHOTGUN SEQUENCE"/>
    <property type="match status" value="1"/>
</dbReference>
<dbReference type="RefSeq" id="XP_068368794.1">
    <property type="nucleotide sequence ID" value="XM_068514291.1"/>
</dbReference>
<protein>
    <submittedName>
        <fullName evidence="4">Myb-like DNA-binding domain containing protein</fullName>
    </submittedName>
</protein>
<feature type="domain" description="HTH myb-type" evidence="3">
    <location>
        <begin position="72"/>
        <end position="122"/>
    </location>
</feature>
<dbReference type="PROSITE" id="PS51294">
    <property type="entry name" value="HTH_MYB"/>
    <property type="match status" value="2"/>
</dbReference>
<feature type="domain" description="Myb-like" evidence="2">
    <location>
        <begin position="68"/>
        <end position="118"/>
    </location>
</feature>
<dbReference type="PROSITE" id="PS50090">
    <property type="entry name" value="MYB_LIKE"/>
    <property type="match status" value="2"/>
</dbReference>